<dbReference type="OrthoDB" id="4843554at2759"/>
<feature type="non-terminal residue" evidence="1">
    <location>
        <position position="96"/>
    </location>
</feature>
<sequence>ILLAFALSAVGIAQDIDNNDVPNECRAVCASIVSLTAQCDQQFNDDAQELNCICSASGANTQLPLCEACVSQFDSDNSDNDVNDLLRSCSFTSTSY</sequence>
<evidence type="ECO:0000313" key="1">
    <source>
        <dbReference type="EMBL" id="KAF2687002.1"/>
    </source>
</evidence>
<feature type="non-terminal residue" evidence="1">
    <location>
        <position position="1"/>
    </location>
</feature>
<keyword evidence="2" id="KW-1185">Reference proteome</keyword>
<gene>
    <name evidence="1" type="ORF">K458DRAFT_266953</name>
</gene>
<reference evidence="1" key="1">
    <citation type="journal article" date="2020" name="Stud. Mycol.">
        <title>101 Dothideomycetes genomes: a test case for predicting lifestyles and emergence of pathogens.</title>
        <authorList>
            <person name="Haridas S."/>
            <person name="Albert R."/>
            <person name="Binder M."/>
            <person name="Bloem J."/>
            <person name="Labutti K."/>
            <person name="Salamov A."/>
            <person name="Andreopoulos B."/>
            <person name="Baker S."/>
            <person name="Barry K."/>
            <person name="Bills G."/>
            <person name="Bluhm B."/>
            <person name="Cannon C."/>
            <person name="Castanera R."/>
            <person name="Culley D."/>
            <person name="Daum C."/>
            <person name="Ezra D."/>
            <person name="Gonzalez J."/>
            <person name="Henrissat B."/>
            <person name="Kuo A."/>
            <person name="Liang C."/>
            <person name="Lipzen A."/>
            <person name="Lutzoni F."/>
            <person name="Magnuson J."/>
            <person name="Mondo S."/>
            <person name="Nolan M."/>
            <person name="Ohm R."/>
            <person name="Pangilinan J."/>
            <person name="Park H.-J."/>
            <person name="Ramirez L."/>
            <person name="Alfaro M."/>
            <person name="Sun H."/>
            <person name="Tritt A."/>
            <person name="Yoshinaga Y."/>
            <person name="Zwiers L.-H."/>
            <person name="Turgeon B."/>
            <person name="Goodwin S."/>
            <person name="Spatafora J."/>
            <person name="Crous P."/>
            <person name="Grigoriev I."/>
        </authorList>
    </citation>
    <scope>NUCLEOTIDE SEQUENCE</scope>
    <source>
        <strain evidence="1">CBS 122367</strain>
    </source>
</reference>
<name>A0A6G1J900_9PLEO</name>
<accession>A0A6G1J900</accession>
<dbReference type="AlphaFoldDB" id="A0A6G1J900"/>
<proteinExistence type="predicted"/>
<dbReference type="Proteomes" id="UP000799291">
    <property type="component" value="Unassembled WGS sequence"/>
</dbReference>
<dbReference type="EMBL" id="MU005576">
    <property type="protein sequence ID" value="KAF2687002.1"/>
    <property type="molecule type" value="Genomic_DNA"/>
</dbReference>
<evidence type="ECO:0000313" key="2">
    <source>
        <dbReference type="Proteomes" id="UP000799291"/>
    </source>
</evidence>
<organism evidence="1 2">
    <name type="scientific">Lentithecium fluviatile CBS 122367</name>
    <dbReference type="NCBI Taxonomy" id="1168545"/>
    <lineage>
        <taxon>Eukaryota</taxon>
        <taxon>Fungi</taxon>
        <taxon>Dikarya</taxon>
        <taxon>Ascomycota</taxon>
        <taxon>Pezizomycotina</taxon>
        <taxon>Dothideomycetes</taxon>
        <taxon>Pleosporomycetidae</taxon>
        <taxon>Pleosporales</taxon>
        <taxon>Massarineae</taxon>
        <taxon>Lentitheciaceae</taxon>
        <taxon>Lentithecium</taxon>
    </lineage>
</organism>
<protein>
    <submittedName>
        <fullName evidence="1">Uncharacterized protein</fullName>
    </submittedName>
</protein>